<keyword evidence="1" id="KW-0732">Signal</keyword>
<sequence length="164" mass="16473">MHMKSVKFAAALLSTMAVGTSAIAAYGPTGTLTISGVVTAVTELEVTAAPDATTLNILAGETDKLVASVSERSNNIGGYKVTLTSVNNGQLVNGANATLKTAYKIGYDGGTKLSLTNSATQVKNVTALTGLTTVASAMRVEVTALPTAAAGTYSDTITVAITAN</sequence>
<accession>A0ABT6DD49</accession>
<dbReference type="RefSeq" id="WP_277576234.1">
    <property type="nucleotide sequence ID" value="NZ_JANRMI010000001.1"/>
</dbReference>
<evidence type="ECO:0008006" key="4">
    <source>
        <dbReference type="Google" id="ProtNLM"/>
    </source>
</evidence>
<dbReference type="EMBL" id="JANRMI010000001">
    <property type="protein sequence ID" value="MDG0814748.1"/>
    <property type="molecule type" value="Genomic_DNA"/>
</dbReference>
<feature type="chain" id="PRO_5047491849" description="Fimbrial protein" evidence="1">
    <location>
        <begin position="25"/>
        <end position="164"/>
    </location>
</feature>
<comment type="caution">
    <text evidence="2">The sequence shown here is derived from an EMBL/GenBank/DDBJ whole genome shotgun (WGS) entry which is preliminary data.</text>
</comment>
<keyword evidence="3" id="KW-1185">Reference proteome</keyword>
<gene>
    <name evidence="2" type="ORF">NWE73_00120</name>
</gene>
<feature type="signal peptide" evidence="1">
    <location>
        <begin position="1"/>
        <end position="24"/>
    </location>
</feature>
<name>A0ABT6DD49_9BACT</name>
<evidence type="ECO:0000256" key="1">
    <source>
        <dbReference type="SAM" id="SignalP"/>
    </source>
</evidence>
<evidence type="ECO:0000313" key="3">
    <source>
        <dbReference type="Proteomes" id="UP001152321"/>
    </source>
</evidence>
<evidence type="ECO:0000313" key="2">
    <source>
        <dbReference type="EMBL" id="MDG0814748.1"/>
    </source>
</evidence>
<protein>
    <recommendedName>
        <fullName evidence="4">Fimbrial protein</fullName>
    </recommendedName>
</protein>
<reference evidence="2" key="1">
    <citation type="submission" date="2022-08" db="EMBL/GenBank/DDBJ databases">
        <title>Novel Bdellovibrio Species Isolated from Svalbard: Designation Bdellovibrio svalbardensis.</title>
        <authorList>
            <person name="Mitchell R.J."/>
            <person name="Choi S.Y."/>
        </authorList>
    </citation>
    <scope>NUCLEOTIDE SEQUENCE</scope>
    <source>
        <strain evidence="2">PAP01</strain>
    </source>
</reference>
<dbReference type="Proteomes" id="UP001152321">
    <property type="component" value="Unassembled WGS sequence"/>
</dbReference>
<proteinExistence type="predicted"/>
<organism evidence="2 3">
    <name type="scientific">Bdellovibrio svalbardensis</name>
    <dbReference type="NCBI Taxonomy" id="2972972"/>
    <lineage>
        <taxon>Bacteria</taxon>
        <taxon>Pseudomonadati</taxon>
        <taxon>Bdellovibrionota</taxon>
        <taxon>Bdellovibrionia</taxon>
        <taxon>Bdellovibrionales</taxon>
        <taxon>Pseudobdellovibrionaceae</taxon>
        <taxon>Bdellovibrio</taxon>
    </lineage>
</organism>